<keyword evidence="4 7" id="KW-1133">Transmembrane helix</keyword>
<feature type="transmembrane region" description="Helical" evidence="7">
    <location>
        <begin position="137"/>
        <end position="158"/>
    </location>
</feature>
<keyword evidence="10" id="KW-1185">Reference proteome</keyword>
<dbReference type="InterPro" id="IPR024791">
    <property type="entry name" value="Cyt_c/ubiquinol_Oxase_su3"/>
</dbReference>
<feature type="transmembrane region" description="Helical" evidence="7">
    <location>
        <begin position="27"/>
        <end position="47"/>
    </location>
</feature>
<dbReference type="GO" id="GO:0005886">
    <property type="term" value="C:plasma membrane"/>
    <property type="evidence" value="ECO:0007669"/>
    <property type="project" value="UniProtKB-SubCell"/>
</dbReference>
<dbReference type="GO" id="GO:0004129">
    <property type="term" value="F:cytochrome-c oxidase activity"/>
    <property type="evidence" value="ECO:0007669"/>
    <property type="project" value="InterPro"/>
</dbReference>
<proteinExistence type="inferred from homology"/>
<evidence type="ECO:0000256" key="7">
    <source>
        <dbReference type="SAM" id="Phobius"/>
    </source>
</evidence>
<evidence type="ECO:0000256" key="6">
    <source>
        <dbReference type="RuleBase" id="RU003376"/>
    </source>
</evidence>
<evidence type="ECO:0000313" key="10">
    <source>
        <dbReference type="Proteomes" id="UP000298050"/>
    </source>
</evidence>
<dbReference type="CDD" id="cd02862">
    <property type="entry name" value="NorE_like"/>
    <property type="match status" value="1"/>
</dbReference>
<sequence length="199" mass="22246">MMSSSSALAPGRAGNPRARYLPGEAGMWFFILGDLLIFGLYFIAYMVYRGQDSALFLHSQQQLNQSIGVINTLVLLTSSWCLALGTEAARDGKTAHALRLFGATVAIGGLFPFLKLLEWGPKLAAGHTAGENLFFMFYYVMTGLHLCHVLLGLVIIGFMIRHLRRNPLPDVKFLEAGAIYWHMVDLLWLVLFALFYLMR</sequence>
<feature type="transmembrane region" description="Helical" evidence="7">
    <location>
        <begin position="97"/>
        <end position="117"/>
    </location>
</feature>
<evidence type="ECO:0000256" key="3">
    <source>
        <dbReference type="ARBA" id="ARBA00022692"/>
    </source>
</evidence>
<evidence type="ECO:0000256" key="2">
    <source>
        <dbReference type="ARBA" id="ARBA00010581"/>
    </source>
</evidence>
<gene>
    <name evidence="9" type="ORF">E4634_00135</name>
</gene>
<evidence type="ECO:0000313" key="9">
    <source>
        <dbReference type="EMBL" id="TGD75999.1"/>
    </source>
</evidence>
<comment type="subcellular location">
    <subcellularLocation>
        <location evidence="6">Cell membrane</location>
        <topology evidence="6">Multi-pass membrane protein</topology>
    </subcellularLocation>
    <subcellularLocation>
        <location evidence="1">Membrane</location>
        <topology evidence="1">Multi-pass membrane protein</topology>
    </subcellularLocation>
</comment>
<dbReference type="AlphaFoldDB" id="A0A4Z0M908"/>
<dbReference type="RefSeq" id="WP_135440577.1">
    <property type="nucleotide sequence ID" value="NZ_SRLE01000001.1"/>
</dbReference>
<dbReference type="Proteomes" id="UP000298050">
    <property type="component" value="Unassembled WGS sequence"/>
</dbReference>
<dbReference type="Gene3D" id="1.20.120.80">
    <property type="entry name" value="Cytochrome c oxidase, subunit III, four-helix bundle"/>
    <property type="match status" value="1"/>
</dbReference>
<keyword evidence="3 6" id="KW-0812">Transmembrane</keyword>
<dbReference type="GO" id="GO:0019646">
    <property type="term" value="P:aerobic electron transport chain"/>
    <property type="evidence" value="ECO:0007669"/>
    <property type="project" value="InterPro"/>
</dbReference>
<feature type="transmembrane region" description="Helical" evidence="7">
    <location>
        <begin position="67"/>
        <end position="85"/>
    </location>
</feature>
<name>A0A4Z0M908_9GAMM</name>
<dbReference type="InterPro" id="IPR013833">
    <property type="entry name" value="Cyt_c_oxidase_su3_a-hlx"/>
</dbReference>
<dbReference type="PANTHER" id="PTHR11403">
    <property type="entry name" value="CYTOCHROME C OXIDASE SUBUNIT III"/>
    <property type="match status" value="1"/>
</dbReference>
<dbReference type="PROSITE" id="PS50253">
    <property type="entry name" value="COX3"/>
    <property type="match status" value="1"/>
</dbReference>
<accession>A0A4Z0M908</accession>
<dbReference type="PANTHER" id="PTHR11403:SF6">
    <property type="entry name" value="NITRIC OXIDE REDUCTASE SUBUNIT E"/>
    <property type="match status" value="1"/>
</dbReference>
<feature type="transmembrane region" description="Helical" evidence="7">
    <location>
        <begin position="179"/>
        <end position="198"/>
    </location>
</feature>
<keyword evidence="5 7" id="KW-0472">Membrane</keyword>
<dbReference type="SUPFAM" id="SSF81452">
    <property type="entry name" value="Cytochrome c oxidase subunit III-like"/>
    <property type="match status" value="1"/>
</dbReference>
<organism evidence="9 10">
    <name type="scientific">Mangrovimicrobium sediminis</name>
    <dbReference type="NCBI Taxonomy" id="2562682"/>
    <lineage>
        <taxon>Bacteria</taxon>
        <taxon>Pseudomonadati</taxon>
        <taxon>Pseudomonadota</taxon>
        <taxon>Gammaproteobacteria</taxon>
        <taxon>Cellvibrionales</taxon>
        <taxon>Halieaceae</taxon>
        <taxon>Mangrovimicrobium</taxon>
    </lineage>
</organism>
<evidence type="ECO:0000259" key="8">
    <source>
        <dbReference type="PROSITE" id="PS50253"/>
    </source>
</evidence>
<evidence type="ECO:0000256" key="4">
    <source>
        <dbReference type="ARBA" id="ARBA00022989"/>
    </source>
</evidence>
<evidence type="ECO:0000256" key="5">
    <source>
        <dbReference type="ARBA" id="ARBA00023136"/>
    </source>
</evidence>
<feature type="domain" description="Heme-copper oxidase subunit III family profile" evidence="8">
    <location>
        <begin position="26"/>
        <end position="199"/>
    </location>
</feature>
<reference evidence="9 10" key="1">
    <citation type="submission" date="2019-04" db="EMBL/GenBank/DDBJ databases">
        <title>Taxonomy of novel Haliea sp. from mangrove soil of West Coast of India.</title>
        <authorList>
            <person name="Verma A."/>
            <person name="Kumar P."/>
            <person name="Krishnamurthi S."/>
        </authorList>
    </citation>
    <scope>NUCLEOTIDE SEQUENCE [LARGE SCALE GENOMIC DNA]</scope>
    <source>
        <strain evidence="9 10">SAOS-164</strain>
    </source>
</reference>
<comment type="similarity">
    <text evidence="2 6">Belongs to the cytochrome c oxidase subunit 3 family.</text>
</comment>
<comment type="caution">
    <text evidence="9">The sequence shown here is derived from an EMBL/GenBank/DDBJ whole genome shotgun (WGS) entry which is preliminary data.</text>
</comment>
<dbReference type="EMBL" id="SRLE01000001">
    <property type="protein sequence ID" value="TGD75999.1"/>
    <property type="molecule type" value="Genomic_DNA"/>
</dbReference>
<evidence type="ECO:0000256" key="1">
    <source>
        <dbReference type="ARBA" id="ARBA00004141"/>
    </source>
</evidence>
<dbReference type="OrthoDB" id="9810850at2"/>
<dbReference type="InterPro" id="IPR000298">
    <property type="entry name" value="Cyt_c_oxidase-like_su3"/>
</dbReference>
<dbReference type="Pfam" id="PF00510">
    <property type="entry name" value="COX3"/>
    <property type="match status" value="1"/>
</dbReference>
<dbReference type="InterPro" id="IPR035973">
    <property type="entry name" value="Cyt_c_oxidase_su3-like_sf"/>
</dbReference>
<protein>
    <submittedName>
        <fullName evidence="9">Cytochrome c oxidase subunit 3 family protein</fullName>
    </submittedName>
</protein>